<dbReference type="EMBL" id="CP090166">
    <property type="protein sequence ID" value="UJO16930.1"/>
    <property type="molecule type" value="Genomic_DNA"/>
</dbReference>
<evidence type="ECO:0000256" key="1">
    <source>
        <dbReference type="SAM" id="MobiDB-lite"/>
    </source>
</evidence>
<feature type="region of interest" description="Disordered" evidence="1">
    <location>
        <begin position="1"/>
        <end position="37"/>
    </location>
</feature>
<dbReference type="OrthoDB" id="3485856at2759"/>
<keyword evidence="3" id="KW-1185">Reference proteome</keyword>
<reference evidence="2" key="2">
    <citation type="journal article" date="2022" name="Microb. Genom.">
        <title>A chromosome-scale genome assembly of the tomato pathogen Cladosporium fulvum reveals a compartmentalized genome architecture and the presence of a dispensable chromosome.</title>
        <authorList>
            <person name="Zaccaron A.Z."/>
            <person name="Chen L.H."/>
            <person name="Samaras A."/>
            <person name="Stergiopoulos I."/>
        </authorList>
    </citation>
    <scope>NUCLEOTIDE SEQUENCE</scope>
    <source>
        <strain evidence="2">Race5_Kim</strain>
    </source>
</reference>
<dbReference type="KEGG" id="ffu:CLAFUR5_05193"/>
<name>A0A9Q8LGF3_PASFU</name>
<evidence type="ECO:0000313" key="3">
    <source>
        <dbReference type="Proteomes" id="UP000756132"/>
    </source>
</evidence>
<accession>A0A9Q8LGF3</accession>
<reference evidence="2" key="1">
    <citation type="submission" date="2021-12" db="EMBL/GenBank/DDBJ databases">
        <authorList>
            <person name="Zaccaron A."/>
            <person name="Stergiopoulos I."/>
        </authorList>
    </citation>
    <scope>NUCLEOTIDE SEQUENCE</scope>
    <source>
        <strain evidence="2">Race5_Kim</strain>
    </source>
</reference>
<protein>
    <submittedName>
        <fullName evidence="2">Uncharacterized protein</fullName>
    </submittedName>
</protein>
<organism evidence="2 3">
    <name type="scientific">Passalora fulva</name>
    <name type="common">Tomato leaf mold</name>
    <name type="synonym">Cladosporium fulvum</name>
    <dbReference type="NCBI Taxonomy" id="5499"/>
    <lineage>
        <taxon>Eukaryota</taxon>
        <taxon>Fungi</taxon>
        <taxon>Dikarya</taxon>
        <taxon>Ascomycota</taxon>
        <taxon>Pezizomycotina</taxon>
        <taxon>Dothideomycetes</taxon>
        <taxon>Dothideomycetidae</taxon>
        <taxon>Mycosphaerellales</taxon>
        <taxon>Mycosphaerellaceae</taxon>
        <taxon>Fulvia</taxon>
    </lineage>
</organism>
<feature type="compositionally biased region" description="Basic and acidic residues" evidence="1">
    <location>
        <begin position="349"/>
        <end position="378"/>
    </location>
</feature>
<proteinExistence type="predicted"/>
<gene>
    <name evidence="2" type="ORF">CLAFUR5_05193</name>
</gene>
<dbReference type="AlphaFoldDB" id="A0A9Q8LGF3"/>
<evidence type="ECO:0000313" key="2">
    <source>
        <dbReference type="EMBL" id="UJO16930.1"/>
    </source>
</evidence>
<feature type="compositionally biased region" description="Basic residues" evidence="1">
    <location>
        <begin position="339"/>
        <end position="348"/>
    </location>
</feature>
<feature type="region of interest" description="Disordered" evidence="1">
    <location>
        <begin position="339"/>
        <end position="414"/>
    </location>
</feature>
<feature type="compositionally biased region" description="Polar residues" evidence="1">
    <location>
        <begin position="1"/>
        <end position="13"/>
    </location>
</feature>
<dbReference type="Proteomes" id="UP000756132">
    <property type="component" value="Chromosome 4"/>
</dbReference>
<dbReference type="GeneID" id="71985071"/>
<dbReference type="OMA" id="MMPFRTE"/>
<dbReference type="RefSeq" id="XP_047761296.1">
    <property type="nucleotide sequence ID" value="XM_047904341.1"/>
</dbReference>
<sequence length="414" mass="46238">MLPQEASSCTPPSSDIELDQRLPPSPPQSPKPQSRSNVDRLVTFLRLRKAGQPIAYPTNCDWKRFKLSPAQFEEFCQRLRDEVGLRAWFDDKARYEYDPTEAEFVLRMPSAVLERFLACVEDAISAAITALAVQLAADHHEAAAESLRKIYNGRSTTLELHAPKLENSSQSSQSSAGGLVVQRSPDASFFHPGGALPALILEVSYSQQRKALPRIAERYIVDSRHQIRCVLGLDVTYASGKRKDKTATVSVWRPAMEQDEEGDDVGVCRCDVDAVAFRAGDGTACEGEIELSTSDFLPCDILDTLPEVARSGHFTITFAQLAEFLADAEKINHRHSRTLTKKFRKRKRTPSEDLSDHREEAFAKQEEADLEKEQRADDEWNEPGHINASAGQIEVVERRRSKRNKSGRSVGEAS</sequence>